<dbReference type="SMART" id="SM00646">
    <property type="entry name" value="Ami_3"/>
    <property type="match status" value="1"/>
</dbReference>
<dbReference type="STRING" id="463040.CAL15_19350"/>
<dbReference type="InterPro" id="IPR050695">
    <property type="entry name" value="N-acetylmuramoyl_amidase_3"/>
</dbReference>
<evidence type="ECO:0000256" key="2">
    <source>
        <dbReference type="ARBA" id="ARBA00004418"/>
    </source>
</evidence>
<dbReference type="Gene3D" id="3.40.630.40">
    <property type="entry name" value="Zn-dependent exopeptidases"/>
    <property type="match status" value="1"/>
</dbReference>
<comment type="catalytic activity">
    <reaction evidence="1">
        <text>Hydrolyzes the link between N-acetylmuramoyl residues and L-amino acid residues in certain cell-wall glycopeptides.</text>
        <dbReference type="EC" id="3.5.1.28"/>
    </reaction>
</comment>
<evidence type="ECO:0000313" key="12">
    <source>
        <dbReference type="EMBL" id="ARP96340.1"/>
    </source>
</evidence>
<dbReference type="EMBL" id="CP021111">
    <property type="protein sequence ID" value="ARP96340.1"/>
    <property type="molecule type" value="Genomic_DNA"/>
</dbReference>
<evidence type="ECO:0000256" key="6">
    <source>
        <dbReference type="ARBA" id="ARBA00022764"/>
    </source>
</evidence>
<evidence type="ECO:0000313" key="13">
    <source>
        <dbReference type="Proteomes" id="UP000194161"/>
    </source>
</evidence>
<keyword evidence="8" id="KW-0961">Cell wall biogenesis/degradation</keyword>
<evidence type="ECO:0000256" key="5">
    <source>
        <dbReference type="ARBA" id="ARBA00022729"/>
    </source>
</evidence>
<feature type="region of interest" description="Disordered" evidence="10">
    <location>
        <begin position="184"/>
        <end position="233"/>
    </location>
</feature>
<dbReference type="CDD" id="cd02696">
    <property type="entry name" value="MurNAc-LAA"/>
    <property type="match status" value="1"/>
</dbReference>
<evidence type="ECO:0000256" key="1">
    <source>
        <dbReference type="ARBA" id="ARBA00001561"/>
    </source>
</evidence>
<dbReference type="FunFam" id="3.40.630.40:FF:000001">
    <property type="entry name" value="N-acetylmuramoyl-L-alanine amidase"/>
    <property type="match status" value="1"/>
</dbReference>
<dbReference type="GO" id="GO:0030288">
    <property type="term" value="C:outer membrane-bounded periplasmic space"/>
    <property type="evidence" value="ECO:0007669"/>
    <property type="project" value="TreeGrafter"/>
</dbReference>
<dbReference type="RefSeq" id="WP_157666691.1">
    <property type="nucleotide sequence ID" value="NZ_CP021111.1"/>
</dbReference>
<dbReference type="PANTHER" id="PTHR30404">
    <property type="entry name" value="N-ACETYLMURAMOYL-L-ALANINE AMIDASE"/>
    <property type="match status" value="1"/>
</dbReference>
<dbReference type="AlphaFoldDB" id="A0A1W6ZGQ8"/>
<dbReference type="Proteomes" id="UP000194161">
    <property type="component" value="Chromosome"/>
</dbReference>
<dbReference type="KEGG" id="bgm:CAL15_19350"/>
<protein>
    <recommendedName>
        <fullName evidence="9">N-acetylmuramoyl-L-alanine amidase AmiC</fullName>
        <ecNumber evidence="4">3.5.1.28</ecNumber>
    </recommendedName>
</protein>
<evidence type="ECO:0000256" key="8">
    <source>
        <dbReference type="ARBA" id="ARBA00023316"/>
    </source>
</evidence>
<dbReference type="GO" id="GO:0009253">
    <property type="term" value="P:peptidoglycan catabolic process"/>
    <property type="evidence" value="ECO:0007669"/>
    <property type="project" value="InterPro"/>
</dbReference>
<dbReference type="InterPro" id="IPR021731">
    <property type="entry name" value="AMIN_dom"/>
</dbReference>
<evidence type="ECO:0000256" key="3">
    <source>
        <dbReference type="ARBA" id="ARBA00010860"/>
    </source>
</evidence>
<comment type="subcellular location">
    <subcellularLocation>
        <location evidence="2">Periplasm</location>
    </subcellularLocation>
</comment>
<dbReference type="GO" id="GO:0008745">
    <property type="term" value="F:N-acetylmuramoyl-L-alanine amidase activity"/>
    <property type="evidence" value="ECO:0007669"/>
    <property type="project" value="UniProtKB-EC"/>
</dbReference>
<evidence type="ECO:0000256" key="9">
    <source>
        <dbReference type="ARBA" id="ARBA00074581"/>
    </source>
</evidence>
<dbReference type="PANTHER" id="PTHR30404:SF0">
    <property type="entry name" value="N-ACETYLMURAMOYL-L-ALANINE AMIDASE AMIC"/>
    <property type="match status" value="1"/>
</dbReference>
<comment type="similarity">
    <text evidence="3">Belongs to the N-acetylmuramoyl-L-alanine amidase 3 family.</text>
</comment>
<name>A0A1W6ZGQ8_9BORD</name>
<reference evidence="12 13" key="1">
    <citation type="submission" date="2017-05" db="EMBL/GenBank/DDBJ databases">
        <title>Complete and WGS of Bordetella genogroups.</title>
        <authorList>
            <person name="Spilker T."/>
            <person name="LiPuma J."/>
        </authorList>
    </citation>
    <scope>NUCLEOTIDE SEQUENCE [LARGE SCALE GENOMIC DNA]</scope>
    <source>
        <strain evidence="12 13">AU7206</strain>
    </source>
</reference>
<accession>A0A1W6ZGQ8</accession>
<feature type="compositionally biased region" description="Pro residues" evidence="10">
    <location>
        <begin position="207"/>
        <end position="225"/>
    </location>
</feature>
<gene>
    <name evidence="12" type="ORF">CAL15_19350</name>
</gene>
<sequence length="470" mass="51275">MVERDHPPALDAGSATRRRLISVAATLMVLPVLPRMAQAATILAVRTWPADEYTRVTLELDHELKAEHFTLEGPHRLVVDIEGLSVSAALNDLVSKVRPGDPYISGLRVAQNRPNVVRIVFDLKQAVAPQVFTLKPVADYQYRLVLDLYPKIAQDPLIAILNKQAGPDVDDPLARVLDEIARNGTAQSQGGNENLPMKPGQQAAPALPTPTPRPPAVAVPTPTPSTPRQASGRKRMLTIALDPGHGGEDPGAIGRSGLREKDVVLSIARRLKTLIDAQPYMRAYLTRDDDYFVPLHVRVQKARRVRADLFVSIHADAFIKPTANGTSVFALSNRGATSAQARWLADKENAADLIGGVNLGSHDRQVQKVLLDLSTTAQINDSLRVGTAFLDELRKINRLHKNEVEQAGFAVLKAPDIPSILVETAFISNPREEALLKSESHREKLAQAMLTGIDRYFTANPPLARVGDVS</sequence>
<dbReference type="EC" id="3.5.1.28" evidence="4"/>
<proteinExistence type="inferred from homology"/>
<dbReference type="GO" id="GO:0071555">
    <property type="term" value="P:cell wall organization"/>
    <property type="evidence" value="ECO:0007669"/>
    <property type="project" value="UniProtKB-KW"/>
</dbReference>
<organism evidence="12 13">
    <name type="scientific">Bordetella genomosp. 13</name>
    <dbReference type="NCBI Taxonomy" id="463040"/>
    <lineage>
        <taxon>Bacteria</taxon>
        <taxon>Pseudomonadati</taxon>
        <taxon>Pseudomonadota</taxon>
        <taxon>Betaproteobacteria</taxon>
        <taxon>Burkholderiales</taxon>
        <taxon>Alcaligenaceae</taxon>
        <taxon>Bordetella</taxon>
    </lineage>
</organism>
<keyword evidence="13" id="KW-1185">Reference proteome</keyword>
<keyword evidence="5" id="KW-0732">Signal</keyword>
<evidence type="ECO:0000256" key="4">
    <source>
        <dbReference type="ARBA" id="ARBA00011901"/>
    </source>
</evidence>
<keyword evidence="6" id="KW-0574">Periplasm</keyword>
<dbReference type="OrthoDB" id="9806267at2"/>
<dbReference type="InterPro" id="IPR002508">
    <property type="entry name" value="MurNAc-LAA_cat"/>
</dbReference>
<evidence type="ECO:0000256" key="7">
    <source>
        <dbReference type="ARBA" id="ARBA00022801"/>
    </source>
</evidence>
<evidence type="ECO:0000259" key="11">
    <source>
        <dbReference type="SMART" id="SM00646"/>
    </source>
</evidence>
<keyword evidence="7" id="KW-0378">Hydrolase</keyword>
<feature type="domain" description="MurNAc-LAA" evidence="11">
    <location>
        <begin position="299"/>
        <end position="454"/>
    </location>
</feature>
<dbReference type="Pfam" id="PF11741">
    <property type="entry name" value="AMIN"/>
    <property type="match status" value="1"/>
</dbReference>
<dbReference type="Pfam" id="PF01520">
    <property type="entry name" value="Amidase_3"/>
    <property type="match status" value="1"/>
</dbReference>
<dbReference type="SUPFAM" id="SSF53187">
    <property type="entry name" value="Zn-dependent exopeptidases"/>
    <property type="match status" value="1"/>
</dbReference>
<dbReference type="Gene3D" id="2.60.40.3500">
    <property type="match status" value="1"/>
</dbReference>
<evidence type="ECO:0000256" key="10">
    <source>
        <dbReference type="SAM" id="MobiDB-lite"/>
    </source>
</evidence>